<gene>
    <name evidence="1" type="ORF">ACH5RR_025906</name>
</gene>
<name>A0ABD2Z395_9GENT</name>
<organism evidence="1 2">
    <name type="scientific">Cinchona calisaya</name>
    <dbReference type="NCBI Taxonomy" id="153742"/>
    <lineage>
        <taxon>Eukaryota</taxon>
        <taxon>Viridiplantae</taxon>
        <taxon>Streptophyta</taxon>
        <taxon>Embryophyta</taxon>
        <taxon>Tracheophyta</taxon>
        <taxon>Spermatophyta</taxon>
        <taxon>Magnoliopsida</taxon>
        <taxon>eudicotyledons</taxon>
        <taxon>Gunneridae</taxon>
        <taxon>Pentapetalae</taxon>
        <taxon>asterids</taxon>
        <taxon>lamiids</taxon>
        <taxon>Gentianales</taxon>
        <taxon>Rubiaceae</taxon>
        <taxon>Cinchonoideae</taxon>
        <taxon>Cinchoneae</taxon>
        <taxon>Cinchona</taxon>
    </lineage>
</organism>
<keyword evidence="2" id="KW-1185">Reference proteome</keyword>
<feature type="non-terminal residue" evidence="1">
    <location>
        <position position="1"/>
    </location>
</feature>
<evidence type="ECO:0000313" key="2">
    <source>
        <dbReference type="Proteomes" id="UP001630127"/>
    </source>
</evidence>
<proteinExistence type="predicted"/>
<sequence>SVSVDIQHIRGIELPKDVTALSVPFKQPESRWIRLSTLEITFCGNLGKRRKCQPEGVPCRLRNGETRHLKNYVWAMTEAHVVLSPFIGLILRDGMKENQVTMSMVNLSITTLTLNASYTSEKEDLLLGSVKDQAIA</sequence>
<accession>A0ABD2Z395</accession>
<reference evidence="1 2" key="1">
    <citation type="submission" date="2024-11" db="EMBL/GenBank/DDBJ databases">
        <title>A near-complete genome assembly of Cinchona calisaya.</title>
        <authorList>
            <person name="Lian D.C."/>
            <person name="Zhao X.W."/>
            <person name="Wei L."/>
        </authorList>
    </citation>
    <scope>NUCLEOTIDE SEQUENCE [LARGE SCALE GENOMIC DNA]</scope>
    <source>
        <tissue evidence="1">Nenye</tissue>
    </source>
</reference>
<comment type="caution">
    <text evidence="1">The sequence shown here is derived from an EMBL/GenBank/DDBJ whole genome shotgun (WGS) entry which is preliminary data.</text>
</comment>
<dbReference type="EMBL" id="JBJUIK010000011">
    <property type="protein sequence ID" value="KAL3513189.1"/>
    <property type="molecule type" value="Genomic_DNA"/>
</dbReference>
<dbReference type="AlphaFoldDB" id="A0ABD2Z395"/>
<dbReference type="Proteomes" id="UP001630127">
    <property type="component" value="Unassembled WGS sequence"/>
</dbReference>
<protein>
    <submittedName>
        <fullName evidence="1">Uncharacterized protein</fullName>
    </submittedName>
</protein>
<evidence type="ECO:0000313" key="1">
    <source>
        <dbReference type="EMBL" id="KAL3513189.1"/>
    </source>
</evidence>